<accession>A0ABP3YIL2</accession>
<comment type="caution">
    <text evidence="2">The sequence shown here is derived from an EMBL/GenBank/DDBJ whole genome shotgun (WGS) entry which is preliminary data.</text>
</comment>
<name>A0ABP3YIL2_9BACT</name>
<organism evidence="2 3">
    <name type="scientific">Algoriphagus jejuensis</name>
    <dbReference type="NCBI Taxonomy" id="419934"/>
    <lineage>
        <taxon>Bacteria</taxon>
        <taxon>Pseudomonadati</taxon>
        <taxon>Bacteroidota</taxon>
        <taxon>Cytophagia</taxon>
        <taxon>Cytophagales</taxon>
        <taxon>Cyclobacteriaceae</taxon>
        <taxon>Algoriphagus</taxon>
    </lineage>
</organism>
<keyword evidence="1" id="KW-0812">Transmembrane</keyword>
<evidence type="ECO:0000313" key="2">
    <source>
        <dbReference type="EMBL" id="GAA0881390.1"/>
    </source>
</evidence>
<feature type="transmembrane region" description="Helical" evidence="1">
    <location>
        <begin position="37"/>
        <end position="53"/>
    </location>
</feature>
<feature type="transmembrane region" description="Helical" evidence="1">
    <location>
        <begin position="213"/>
        <end position="236"/>
    </location>
</feature>
<evidence type="ECO:0000256" key="1">
    <source>
        <dbReference type="SAM" id="Phobius"/>
    </source>
</evidence>
<dbReference type="Proteomes" id="UP001500469">
    <property type="component" value="Unassembled WGS sequence"/>
</dbReference>
<evidence type="ECO:0000313" key="3">
    <source>
        <dbReference type="Proteomes" id="UP001500469"/>
    </source>
</evidence>
<protein>
    <recommendedName>
        <fullName evidence="4">DUF3307 domain-containing protein</fullName>
    </recommendedName>
</protein>
<reference evidence="3" key="1">
    <citation type="journal article" date="2019" name="Int. J. Syst. Evol. Microbiol.">
        <title>The Global Catalogue of Microorganisms (GCM) 10K type strain sequencing project: providing services to taxonomists for standard genome sequencing and annotation.</title>
        <authorList>
            <consortium name="The Broad Institute Genomics Platform"/>
            <consortium name="The Broad Institute Genome Sequencing Center for Infectious Disease"/>
            <person name="Wu L."/>
            <person name="Ma J."/>
        </authorList>
    </citation>
    <scope>NUCLEOTIDE SEQUENCE [LARGE SCALE GENOMIC DNA]</scope>
    <source>
        <strain evidence="3">JCM 16112</strain>
    </source>
</reference>
<dbReference type="Pfam" id="PF11750">
    <property type="entry name" value="DUF3307"/>
    <property type="match status" value="1"/>
</dbReference>
<gene>
    <name evidence="2" type="ORF">GCM10009119_43600</name>
</gene>
<feature type="transmembrane region" description="Helical" evidence="1">
    <location>
        <begin position="173"/>
        <end position="193"/>
    </location>
</feature>
<feature type="transmembrane region" description="Helical" evidence="1">
    <location>
        <begin position="88"/>
        <end position="107"/>
    </location>
</feature>
<evidence type="ECO:0008006" key="4">
    <source>
        <dbReference type="Google" id="ProtNLM"/>
    </source>
</evidence>
<dbReference type="RefSeq" id="WP_343855264.1">
    <property type="nucleotide sequence ID" value="NZ_BAAAFI010000049.1"/>
</dbReference>
<keyword evidence="1" id="KW-1133">Transmembrane helix</keyword>
<keyword evidence="3" id="KW-1185">Reference proteome</keyword>
<feature type="transmembrane region" description="Helical" evidence="1">
    <location>
        <begin position="127"/>
        <end position="152"/>
    </location>
</feature>
<dbReference type="EMBL" id="BAAAFI010000049">
    <property type="protein sequence ID" value="GAA0881390.1"/>
    <property type="molecule type" value="Genomic_DNA"/>
</dbReference>
<sequence>MIILLKLILAHFVGDFILQPKAWVADKEQFKAKSPKLYLHILLHGLLVLVFLWDWRYWLLALAVTIIHGLIDLTKLNAQTEATKPKWFLIDQGLHLVSLVLVASFWIQPQLGDFFSLIESKNSWVYVTAVTFLTAVSGIVIQVVLSTWASVLDDSNEESLHNAGRYIGILERLFVFTFVVTGNWEAIGFLLAAKSVFRFGDLKESKDRKLTEYILIGTLLSFGIAIATGMLVLTLVSNG</sequence>
<dbReference type="InterPro" id="IPR021737">
    <property type="entry name" value="Phage_phiKZ_Orf197"/>
</dbReference>
<proteinExistence type="predicted"/>
<keyword evidence="1" id="KW-0472">Membrane</keyword>